<evidence type="ECO:0000313" key="2">
    <source>
        <dbReference type="Proteomes" id="UP000295414"/>
    </source>
</evidence>
<reference evidence="1 2" key="1">
    <citation type="submission" date="2019-03" db="EMBL/GenBank/DDBJ databases">
        <title>Genomic Encyclopedia of Type Strains, Phase IV (KMG-IV): sequencing the most valuable type-strain genomes for metagenomic binning, comparative biology and taxonomic classification.</title>
        <authorList>
            <person name="Goeker M."/>
        </authorList>
    </citation>
    <scope>NUCLEOTIDE SEQUENCE [LARGE SCALE GENOMIC DNA]</scope>
    <source>
        <strain evidence="1 2">DSM 13605</strain>
    </source>
</reference>
<sequence length="101" mass="11346">MGIDVYWKDERGGILAALPDSNALAQMAGLLSRQTGSRCLQFIDPAGDTFFKQLQLPELSLELANLLPSVEQPRWREHLIQLHSLVERAVGVHTYVWFVGD</sequence>
<organism evidence="1 2">
    <name type="scientific">Thermomonas haemolytica</name>
    <dbReference type="NCBI Taxonomy" id="141949"/>
    <lineage>
        <taxon>Bacteria</taxon>
        <taxon>Pseudomonadati</taxon>
        <taxon>Pseudomonadota</taxon>
        <taxon>Gammaproteobacteria</taxon>
        <taxon>Lysobacterales</taxon>
        <taxon>Lysobacteraceae</taxon>
        <taxon>Thermomonas</taxon>
    </lineage>
</organism>
<dbReference type="AlphaFoldDB" id="A0A4R3NEL7"/>
<protein>
    <submittedName>
        <fullName evidence="1">Uncharacterized protein</fullName>
    </submittedName>
</protein>
<dbReference type="EMBL" id="SMAP01000001">
    <property type="protein sequence ID" value="TCT25683.1"/>
    <property type="molecule type" value="Genomic_DNA"/>
</dbReference>
<name>A0A4R3NEL7_9GAMM</name>
<dbReference type="RefSeq" id="WP_114958831.1">
    <property type="nucleotide sequence ID" value="NZ_MSZW01000013.1"/>
</dbReference>
<dbReference type="Proteomes" id="UP000295414">
    <property type="component" value="Unassembled WGS sequence"/>
</dbReference>
<comment type="caution">
    <text evidence="1">The sequence shown here is derived from an EMBL/GenBank/DDBJ whole genome shotgun (WGS) entry which is preliminary data.</text>
</comment>
<keyword evidence="2" id="KW-1185">Reference proteome</keyword>
<proteinExistence type="predicted"/>
<dbReference type="OrthoDB" id="6024633at2"/>
<gene>
    <name evidence="1" type="ORF">EDC34_1017</name>
</gene>
<accession>A0A4R3NEL7</accession>
<evidence type="ECO:0000313" key="1">
    <source>
        <dbReference type="EMBL" id="TCT25683.1"/>
    </source>
</evidence>